<dbReference type="PROSITE" id="PS51681">
    <property type="entry name" value="SAM_MT_NNMT_PNMT_TEMT"/>
    <property type="match status" value="1"/>
</dbReference>
<evidence type="ECO:0000313" key="5">
    <source>
        <dbReference type="EMBL" id="CAJ0922004.1"/>
    </source>
</evidence>
<comment type="similarity">
    <text evidence="1">Belongs to the class I-like SAM-binding methyltransferase superfamily. NNMT/PNMT/TEMT family.</text>
</comment>
<dbReference type="EMBL" id="CAUEEQ010002185">
    <property type="protein sequence ID" value="CAJ0922004.1"/>
    <property type="molecule type" value="Genomic_DNA"/>
</dbReference>
<proteinExistence type="inferred from homology"/>
<gene>
    <name evidence="5" type="ORF">RIMI_LOCUS1656919</name>
</gene>
<dbReference type="InterPro" id="IPR000940">
    <property type="entry name" value="NNMT_TEMT_trans"/>
</dbReference>
<keyword evidence="6" id="KW-1185">Reference proteome</keyword>
<dbReference type="InterPro" id="IPR029063">
    <property type="entry name" value="SAM-dependent_MTases_sf"/>
</dbReference>
<keyword evidence="2" id="KW-0489">Methyltransferase</keyword>
<sequence>MTVTSWPVLLPYHPWHRNLLEVTGASRKTFYSFVDKSESRKGLVSGKTLIDFSQGPIIMHLISVCDFFEEISILKVNDATIKEFELWKNKDPKAFDWTQTSKLFMELKQLSSDGWEEEEEILRGKIKEILKLDLCNDDLLKSLPKFDCATSVWGLETFSKDHEDYRRNLRKLNKLIKNGGYLLFYACINASYFKIGNNKFHMLSCDESFYRKVISEEGFEIKKYENLDKLMNSGAVDHERVVFIIAQKVREA</sequence>
<keyword evidence="3" id="KW-0808">Transferase</keyword>
<dbReference type="PANTHER" id="PTHR10867:SF44">
    <property type="entry name" value="NICOTINAMIDE N-METHYLTRANSFERASE ISOFORM X2"/>
    <property type="match status" value="1"/>
</dbReference>
<dbReference type="Gene3D" id="3.40.50.150">
    <property type="entry name" value="Vaccinia Virus protein VP39"/>
    <property type="match status" value="1"/>
</dbReference>
<organism evidence="5 6">
    <name type="scientific">Ranitomeya imitator</name>
    <name type="common">mimic poison frog</name>
    <dbReference type="NCBI Taxonomy" id="111125"/>
    <lineage>
        <taxon>Eukaryota</taxon>
        <taxon>Metazoa</taxon>
        <taxon>Chordata</taxon>
        <taxon>Craniata</taxon>
        <taxon>Vertebrata</taxon>
        <taxon>Euteleostomi</taxon>
        <taxon>Amphibia</taxon>
        <taxon>Batrachia</taxon>
        <taxon>Anura</taxon>
        <taxon>Neobatrachia</taxon>
        <taxon>Hyloidea</taxon>
        <taxon>Dendrobatidae</taxon>
        <taxon>Dendrobatinae</taxon>
        <taxon>Ranitomeya</taxon>
    </lineage>
</organism>
<name>A0ABN9KSB6_9NEOB</name>
<protein>
    <recommendedName>
        <fullName evidence="7">Nicotinamide N-methyltransferase</fullName>
    </recommendedName>
</protein>
<dbReference type="Proteomes" id="UP001176940">
    <property type="component" value="Unassembled WGS sequence"/>
</dbReference>
<evidence type="ECO:0000256" key="2">
    <source>
        <dbReference type="ARBA" id="ARBA00022603"/>
    </source>
</evidence>
<evidence type="ECO:0000313" key="6">
    <source>
        <dbReference type="Proteomes" id="UP001176940"/>
    </source>
</evidence>
<dbReference type="Pfam" id="PF01234">
    <property type="entry name" value="NNMT_PNMT_TEMT"/>
    <property type="match status" value="1"/>
</dbReference>
<dbReference type="PANTHER" id="PTHR10867">
    <property type="entry name" value="NNMT/PNMT/TEMT FAMILY MEMBER"/>
    <property type="match status" value="1"/>
</dbReference>
<dbReference type="SUPFAM" id="SSF53335">
    <property type="entry name" value="S-adenosyl-L-methionine-dependent methyltransferases"/>
    <property type="match status" value="1"/>
</dbReference>
<keyword evidence="4" id="KW-0949">S-adenosyl-L-methionine</keyword>
<evidence type="ECO:0000256" key="4">
    <source>
        <dbReference type="ARBA" id="ARBA00022691"/>
    </source>
</evidence>
<reference evidence="5" key="1">
    <citation type="submission" date="2023-07" db="EMBL/GenBank/DDBJ databases">
        <authorList>
            <person name="Stuckert A."/>
        </authorList>
    </citation>
    <scope>NUCLEOTIDE SEQUENCE</scope>
</reference>
<comment type="caution">
    <text evidence="5">The sequence shown here is derived from an EMBL/GenBank/DDBJ whole genome shotgun (WGS) entry which is preliminary data.</text>
</comment>
<evidence type="ECO:0000256" key="1">
    <source>
        <dbReference type="ARBA" id="ARBA00007996"/>
    </source>
</evidence>
<accession>A0ABN9KSB6</accession>
<evidence type="ECO:0008006" key="7">
    <source>
        <dbReference type="Google" id="ProtNLM"/>
    </source>
</evidence>
<evidence type="ECO:0000256" key="3">
    <source>
        <dbReference type="ARBA" id="ARBA00022679"/>
    </source>
</evidence>